<proteinExistence type="predicted"/>
<protein>
    <submittedName>
        <fullName evidence="1">Uncharacterized protein</fullName>
    </submittedName>
</protein>
<sequence length="57" mass="5990">MTTPRKTTLIGRVGGFFDLVGSAAAVAGAVENGRSPSSRHLKTLGIDPDQFRSIGKF</sequence>
<dbReference type="RefSeq" id="WP_284338519.1">
    <property type="nucleotide sequence ID" value="NZ_BSNS01000002.1"/>
</dbReference>
<dbReference type="EMBL" id="BSNS01000002">
    <property type="protein sequence ID" value="GLQ53057.1"/>
    <property type="molecule type" value="Genomic_DNA"/>
</dbReference>
<evidence type="ECO:0000313" key="1">
    <source>
        <dbReference type="EMBL" id="GLQ53057.1"/>
    </source>
</evidence>
<accession>A0ABQ5VYZ9</accession>
<comment type="caution">
    <text evidence="1">The sequence shown here is derived from an EMBL/GenBank/DDBJ whole genome shotgun (WGS) entry which is preliminary data.</text>
</comment>
<reference evidence="2" key="1">
    <citation type="journal article" date="2019" name="Int. J. Syst. Evol. Microbiol.">
        <title>The Global Catalogue of Microorganisms (GCM) 10K type strain sequencing project: providing services to taxonomists for standard genome sequencing and annotation.</title>
        <authorList>
            <consortium name="The Broad Institute Genomics Platform"/>
            <consortium name="The Broad Institute Genome Sequencing Center for Infectious Disease"/>
            <person name="Wu L."/>
            <person name="Ma J."/>
        </authorList>
    </citation>
    <scope>NUCLEOTIDE SEQUENCE [LARGE SCALE GENOMIC DNA]</scope>
    <source>
        <strain evidence="2">NBRC 112416</strain>
    </source>
</reference>
<gene>
    <name evidence="1" type="ORF">GCM10010862_03150</name>
</gene>
<organism evidence="1 2">
    <name type="scientific">Devosia nitrariae</name>
    <dbReference type="NCBI Taxonomy" id="2071872"/>
    <lineage>
        <taxon>Bacteria</taxon>
        <taxon>Pseudomonadati</taxon>
        <taxon>Pseudomonadota</taxon>
        <taxon>Alphaproteobacteria</taxon>
        <taxon>Hyphomicrobiales</taxon>
        <taxon>Devosiaceae</taxon>
        <taxon>Devosia</taxon>
    </lineage>
</organism>
<evidence type="ECO:0000313" key="2">
    <source>
        <dbReference type="Proteomes" id="UP001156691"/>
    </source>
</evidence>
<keyword evidence="2" id="KW-1185">Reference proteome</keyword>
<name>A0ABQ5VYZ9_9HYPH</name>
<dbReference type="Proteomes" id="UP001156691">
    <property type="component" value="Unassembled WGS sequence"/>
</dbReference>